<dbReference type="SUPFAM" id="SSF52833">
    <property type="entry name" value="Thioredoxin-like"/>
    <property type="match status" value="1"/>
</dbReference>
<proteinExistence type="predicted"/>
<dbReference type="PANTHER" id="PTHR15337">
    <property type="entry name" value="ANTERIOR GRADIENT PROTEIN-RELATED"/>
    <property type="match status" value="1"/>
</dbReference>
<protein>
    <recommendedName>
        <fullName evidence="4">Thiol:disulfide interchange protein</fullName>
    </recommendedName>
</protein>
<gene>
    <name evidence="2" type="ORF">Pla22_06110</name>
</gene>
<dbReference type="PANTHER" id="PTHR15337:SF11">
    <property type="entry name" value="THIOREDOXIN DOMAIN-CONTAINING PROTEIN"/>
    <property type="match status" value="1"/>
</dbReference>
<dbReference type="EMBL" id="SJPI01000001">
    <property type="protein sequence ID" value="TWT52983.1"/>
    <property type="molecule type" value="Genomic_DNA"/>
</dbReference>
<dbReference type="Gene3D" id="3.40.30.10">
    <property type="entry name" value="Glutaredoxin"/>
    <property type="match status" value="1"/>
</dbReference>
<dbReference type="InterPro" id="IPR036249">
    <property type="entry name" value="Thioredoxin-like_sf"/>
</dbReference>
<name>A0A5C5WSB6_9BACT</name>
<reference evidence="2 3" key="1">
    <citation type="submission" date="2019-02" db="EMBL/GenBank/DDBJ databases">
        <title>Deep-cultivation of Planctomycetes and their phenomic and genomic characterization uncovers novel biology.</title>
        <authorList>
            <person name="Wiegand S."/>
            <person name="Jogler M."/>
            <person name="Boedeker C."/>
            <person name="Pinto D."/>
            <person name="Vollmers J."/>
            <person name="Rivas-Marin E."/>
            <person name="Kohn T."/>
            <person name="Peeters S.H."/>
            <person name="Heuer A."/>
            <person name="Rast P."/>
            <person name="Oberbeckmann S."/>
            <person name="Bunk B."/>
            <person name="Jeske O."/>
            <person name="Meyerdierks A."/>
            <person name="Storesund J.E."/>
            <person name="Kallscheuer N."/>
            <person name="Luecker S."/>
            <person name="Lage O.M."/>
            <person name="Pohl T."/>
            <person name="Merkel B.J."/>
            <person name="Hornburger P."/>
            <person name="Mueller R.-W."/>
            <person name="Bruemmer F."/>
            <person name="Labrenz M."/>
            <person name="Spormann A.M."/>
            <person name="Op Den Camp H."/>
            <person name="Overmann J."/>
            <person name="Amann R."/>
            <person name="Jetten M.S.M."/>
            <person name="Mascher T."/>
            <person name="Medema M.H."/>
            <person name="Devos D.P."/>
            <person name="Kaster A.-K."/>
            <person name="Ovreas L."/>
            <person name="Rohde M."/>
            <person name="Galperin M.Y."/>
            <person name="Jogler C."/>
        </authorList>
    </citation>
    <scope>NUCLEOTIDE SEQUENCE [LARGE SCALE GENOMIC DNA]</scope>
    <source>
        <strain evidence="2 3">Pla22</strain>
    </source>
</reference>
<dbReference type="Proteomes" id="UP000316598">
    <property type="component" value="Unassembled WGS sequence"/>
</dbReference>
<evidence type="ECO:0000313" key="3">
    <source>
        <dbReference type="Proteomes" id="UP000316598"/>
    </source>
</evidence>
<sequence>MVVKGWGSLVILLGMCVVSAAEMPRLIPAASQTAVTAKPRQPNVVWHDSIESGWAEARRRNVPMVIFITSERCKYCDAMKQDTWCDGTIGERLKDHFVAIRLSPQDNPETLKRIEVTSYPTTLIGIPEGKIIDHRVGYQPVAAMHGLLSEVRMKLLRR</sequence>
<keyword evidence="3" id="KW-1185">Reference proteome</keyword>
<comment type="caution">
    <text evidence="2">The sequence shown here is derived from an EMBL/GenBank/DDBJ whole genome shotgun (WGS) entry which is preliminary data.</text>
</comment>
<keyword evidence="1" id="KW-0732">Signal</keyword>
<organism evidence="2 3">
    <name type="scientific">Rubripirellula amarantea</name>
    <dbReference type="NCBI Taxonomy" id="2527999"/>
    <lineage>
        <taxon>Bacteria</taxon>
        <taxon>Pseudomonadati</taxon>
        <taxon>Planctomycetota</taxon>
        <taxon>Planctomycetia</taxon>
        <taxon>Pirellulales</taxon>
        <taxon>Pirellulaceae</taxon>
        <taxon>Rubripirellula</taxon>
    </lineage>
</organism>
<evidence type="ECO:0008006" key="4">
    <source>
        <dbReference type="Google" id="ProtNLM"/>
    </source>
</evidence>
<dbReference type="AlphaFoldDB" id="A0A5C5WSB6"/>
<dbReference type="Pfam" id="PF13899">
    <property type="entry name" value="Thioredoxin_7"/>
    <property type="match status" value="1"/>
</dbReference>
<accession>A0A5C5WSB6</accession>
<evidence type="ECO:0000256" key="1">
    <source>
        <dbReference type="ARBA" id="ARBA00022729"/>
    </source>
</evidence>
<dbReference type="InterPro" id="IPR051099">
    <property type="entry name" value="AGR/TXD"/>
</dbReference>
<evidence type="ECO:0000313" key="2">
    <source>
        <dbReference type="EMBL" id="TWT52983.1"/>
    </source>
</evidence>